<protein>
    <recommendedName>
        <fullName evidence="1">Aminotransferase class V domain-containing protein</fullName>
    </recommendedName>
</protein>
<dbReference type="InterPro" id="IPR015421">
    <property type="entry name" value="PyrdxlP-dep_Trfase_major"/>
</dbReference>
<dbReference type="EMBL" id="CAJOBJ010166719">
    <property type="protein sequence ID" value="CAF4867220.1"/>
    <property type="molecule type" value="Genomic_DNA"/>
</dbReference>
<dbReference type="PANTHER" id="PTHR43686">
    <property type="entry name" value="SULFURTRANSFERASE-RELATED"/>
    <property type="match status" value="1"/>
</dbReference>
<sequence length="70" mass="7631">CTFNAASNVTGIRTDVDSVSTLVHQYDGWIFWDYAAAAPYLKIDMNPSETAYKDAVFISTHKFVGGPGTP</sequence>
<evidence type="ECO:0000313" key="3">
    <source>
        <dbReference type="Proteomes" id="UP000681720"/>
    </source>
</evidence>
<reference evidence="2" key="1">
    <citation type="submission" date="2021-02" db="EMBL/GenBank/DDBJ databases">
        <authorList>
            <person name="Nowell W R."/>
        </authorList>
    </citation>
    <scope>NUCLEOTIDE SEQUENCE</scope>
</reference>
<dbReference type="SUPFAM" id="SSF53383">
    <property type="entry name" value="PLP-dependent transferases"/>
    <property type="match status" value="1"/>
</dbReference>
<dbReference type="Pfam" id="PF00266">
    <property type="entry name" value="Aminotran_5"/>
    <property type="match status" value="1"/>
</dbReference>
<accession>A0A8S3BWS3</accession>
<dbReference type="InterPro" id="IPR000192">
    <property type="entry name" value="Aminotrans_V_dom"/>
</dbReference>
<dbReference type="AlphaFoldDB" id="A0A8S3BWS3"/>
<evidence type="ECO:0000313" key="2">
    <source>
        <dbReference type="EMBL" id="CAF4867220.1"/>
    </source>
</evidence>
<dbReference type="InterPro" id="IPR015424">
    <property type="entry name" value="PyrdxlP-dep_Trfase"/>
</dbReference>
<feature type="non-terminal residue" evidence="2">
    <location>
        <position position="70"/>
    </location>
</feature>
<organism evidence="2 3">
    <name type="scientific">Rotaria magnacalcarata</name>
    <dbReference type="NCBI Taxonomy" id="392030"/>
    <lineage>
        <taxon>Eukaryota</taxon>
        <taxon>Metazoa</taxon>
        <taxon>Spiralia</taxon>
        <taxon>Gnathifera</taxon>
        <taxon>Rotifera</taxon>
        <taxon>Eurotatoria</taxon>
        <taxon>Bdelloidea</taxon>
        <taxon>Philodinida</taxon>
        <taxon>Philodinidae</taxon>
        <taxon>Rotaria</taxon>
    </lineage>
</organism>
<evidence type="ECO:0000259" key="1">
    <source>
        <dbReference type="Pfam" id="PF00266"/>
    </source>
</evidence>
<proteinExistence type="predicted"/>
<comment type="caution">
    <text evidence="2">The sequence shown here is derived from an EMBL/GenBank/DDBJ whole genome shotgun (WGS) entry which is preliminary data.</text>
</comment>
<name>A0A8S3BWS3_9BILA</name>
<gene>
    <name evidence="2" type="ORF">GIL414_LOCUS50192</name>
</gene>
<dbReference type="Gene3D" id="3.40.640.10">
    <property type="entry name" value="Type I PLP-dependent aspartate aminotransferase-like (Major domain)"/>
    <property type="match status" value="1"/>
</dbReference>
<feature type="domain" description="Aminotransferase class V" evidence="1">
    <location>
        <begin position="3"/>
        <end position="69"/>
    </location>
</feature>
<dbReference type="PANTHER" id="PTHR43686:SF1">
    <property type="entry name" value="AMINOTRAN_5 DOMAIN-CONTAINING PROTEIN"/>
    <property type="match status" value="1"/>
</dbReference>
<feature type="non-terminal residue" evidence="2">
    <location>
        <position position="1"/>
    </location>
</feature>
<dbReference type="Proteomes" id="UP000681720">
    <property type="component" value="Unassembled WGS sequence"/>
</dbReference>